<dbReference type="InterPro" id="IPR039421">
    <property type="entry name" value="Type_1_exporter"/>
</dbReference>
<organism evidence="2 3">
    <name type="scientific">Citrus x changshan-huyou</name>
    <dbReference type="NCBI Taxonomy" id="2935761"/>
    <lineage>
        <taxon>Eukaryota</taxon>
        <taxon>Viridiplantae</taxon>
        <taxon>Streptophyta</taxon>
        <taxon>Embryophyta</taxon>
        <taxon>Tracheophyta</taxon>
        <taxon>Spermatophyta</taxon>
        <taxon>Magnoliopsida</taxon>
        <taxon>eudicotyledons</taxon>
        <taxon>Gunneridae</taxon>
        <taxon>Pentapetalae</taxon>
        <taxon>rosids</taxon>
        <taxon>malvids</taxon>
        <taxon>Sapindales</taxon>
        <taxon>Rutaceae</taxon>
        <taxon>Aurantioideae</taxon>
        <taxon>Citrus</taxon>
    </lineage>
</organism>
<dbReference type="GO" id="GO:0016887">
    <property type="term" value="F:ATP hydrolysis activity"/>
    <property type="evidence" value="ECO:0007669"/>
    <property type="project" value="InterPro"/>
</dbReference>
<evidence type="ECO:0000259" key="1">
    <source>
        <dbReference type="PROSITE" id="PS50893"/>
    </source>
</evidence>
<dbReference type="SUPFAM" id="SSF52540">
    <property type="entry name" value="P-loop containing nucleoside triphosphate hydrolases"/>
    <property type="match status" value="1"/>
</dbReference>
<dbReference type="AlphaFoldDB" id="A0AAP0QSF1"/>
<dbReference type="Gene3D" id="3.40.50.300">
    <property type="entry name" value="P-loop containing nucleotide triphosphate hydrolases"/>
    <property type="match status" value="2"/>
</dbReference>
<dbReference type="PANTHER" id="PTHR24222:SF82">
    <property type="entry name" value="ABC TRANSPORTER DOMAIN-CONTAINING PROTEIN"/>
    <property type="match status" value="1"/>
</dbReference>
<evidence type="ECO:0000313" key="3">
    <source>
        <dbReference type="Proteomes" id="UP001428341"/>
    </source>
</evidence>
<sequence length="198" mass="21915">MDPDDSDGINPEKIERNIEFKEVDFFYPTRPRQMFLKHLNLKVDTGKVVALVGTIHDIIPYGMENALEAEIIEAATIANAHDFISGSMKDGYATYCGETVVQLSGGQKQRIALARAILQSPATLPLDEAASALDVNSENLVQNALEKTMVGRTCVVVAHRLSTVQKSDKITVMENGRRIIELTVSFLPKEKRVHISHL</sequence>
<name>A0AAP0QSF1_9ROSI</name>
<dbReference type="InterPro" id="IPR017871">
    <property type="entry name" value="ABC_transporter-like_CS"/>
</dbReference>
<dbReference type="Pfam" id="PF00005">
    <property type="entry name" value="ABC_tran"/>
    <property type="match status" value="1"/>
</dbReference>
<dbReference type="PROSITE" id="PS00211">
    <property type="entry name" value="ABC_TRANSPORTER_1"/>
    <property type="match status" value="1"/>
</dbReference>
<dbReference type="PROSITE" id="PS50893">
    <property type="entry name" value="ABC_TRANSPORTER_2"/>
    <property type="match status" value="1"/>
</dbReference>
<gene>
    <name evidence="2" type="ORF">WN944_002711</name>
</gene>
<proteinExistence type="predicted"/>
<feature type="domain" description="ABC transporter" evidence="1">
    <location>
        <begin position="18"/>
        <end position="198"/>
    </location>
</feature>
<reference evidence="2 3" key="1">
    <citation type="submission" date="2024-05" db="EMBL/GenBank/DDBJ databases">
        <title>Haplotype-resolved chromosome-level genome assembly of Huyou (Citrus changshanensis).</title>
        <authorList>
            <person name="Miao C."/>
            <person name="Chen W."/>
            <person name="Wu Y."/>
            <person name="Wang L."/>
            <person name="Zhao S."/>
            <person name="Grierson D."/>
            <person name="Xu C."/>
            <person name="Chen K."/>
        </authorList>
    </citation>
    <scope>NUCLEOTIDE SEQUENCE [LARGE SCALE GENOMIC DNA]</scope>
    <source>
        <strain evidence="2">01-14</strain>
        <tissue evidence="2">Leaf</tissue>
    </source>
</reference>
<keyword evidence="3" id="KW-1185">Reference proteome</keyword>
<dbReference type="GO" id="GO:0042626">
    <property type="term" value="F:ATPase-coupled transmembrane transporter activity"/>
    <property type="evidence" value="ECO:0007669"/>
    <property type="project" value="TreeGrafter"/>
</dbReference>
<protein>
    <recommendedName>
        <fullName evidence="1">ABC transporter domain-containing protein</fullName>
    </recommendedName>
</protein>
<dbReference type="Proteomes" id="UP001428341">
    <property type="component" value="Unassembled WGS sequence"/>
</dbReference>
<comment type="caution">
    <text evidence="2">The sequence shown here is derived from an EMBL/GenBank/DDBJ whole genome shotgun (WGS) entry which is preliminary data.</text>
</comment>
<dbReference type="InterPro" id="IPR027417">
    <property type="entry name" value="P-loop_NTPase"/>
</dbReference>
<dbReference type="GO" id="GO:0005524">
    <property type="term" value="F:ATP binding"/>
    <property type="evidence" value="ECO:0007669"/>
    <property type="project" value="InterPro"/>
</dbReference>
<dbReference type="GO" id="GO:0005886">
    <property type="term" value="C:plasma membrane"/>
    <property type="evidence" value="ECO:0007669"/>
    <property type="project" value="TreeGrafter"/>
</dbReference>
<dbReference type="PANTHER" id="PTHR24222">
    <property type="entry name" value="ABC TRANSPORTER B FAMILY"/>
    <property type="match status" value="1"/>
</dbReference>
<accession>A0AAP0QSF1</accession>
<evidence type="ECO:0000313" key="2">
    <source>
        <dbReference type="EMBL" id="KAK9210341.1"/>
    </source>
</evidence>
<dbReference type="EMBL" id="JBCGBO010000004">
    <property type="protein sequence ID" value="KAK9210341.1"/>
    <property type="molecule type" value="Genomic_DNA"/>
</dbReference>
<dbReference type="InterPro" id="IPR003439">
    <property type="entry name" value="ABC_transporter-like_ATP-bd"/>
</dbReference>